<dbReference type="GO" id="GO:0006552">
    <property type="term" value="P:L-leucine catabolic process"/>
    <property type="evidence" value="ECO:0007669"/>
    <property type="project" value="TreeGrafter"/>
</dbReference>
<dbReference type="Gene3D" id="2.40.110.10">
    <property type="entry name" value="Butyryl-CoA Dehydrogenase, subunit A, domain 2"/>
    <property type="match status" value="1"/>
</dbReference>
<evidence type="ECO:0000313" key="6">
    <source>
        <dbReference type="EMBL" id="PWY99585.1"/>
    </source>
</evidence>
<evidence type="ECO:0000313" key="7">
    <source>
        <dbReference type="Proteomes" id="UP000246740"/>
    </source>
</evidence>
<dbReference type="FunFam" id="1.10.540.10:FF:000025">
    <property type="entry name" value="Related to Dibenzothiophene desulfurization enzyme C"/>
    <property type="match status" value="1"/>
</dbReference>
<dbReference type="InterPro" id="IPR046373">
    <property type="entry name" value="Acyl-CoA_Oxase/DH_mid-dom_sf"/>
</dbReference>
<dbReference type="SUPFAM" id="SSF56645">
    <property type="entry name" value="Acyl-CoA dehydrogenase NM domain-like"/>
    <property type="match status" value="1"/>
</dbReference>
<dbReference type="Pfam" id="PF08028">
    <property type="entry name" value="Acyl-CoA_dh_2"/>
    <property type="match status" value="1"/>
</dbReference>
<dbReference type="Pfam" id="PF02771">
    <property type="entry name" value="Acyl-CoA_dh_N"/>
    <property type="match status" value="1"/>
</dbReference>
<dbReference type="PANTHER" id="PTHR43884:SF12">
    <property type="entry name" value="ISOVALERYL-COA DEHYDROGENASE, MITOCHONDRIAL-RELATED"/>
    <property type="match status" value="1"/>
</dbReference>
<accession>A0A317XMN8</accession>
<dbReference type="Gene3D" id="1.20.140.10">
    <property type="entry name" value="Butyryl-CoA Dehydrogenase, subunit A, domain 3"/>
    <property type="match status" value="1"/>
</dbReference>
<dbReference type="PANTHER" id="PTHR43884">
    <property type="entry name" value="ACYL-COA DEHYDROGENASE"/>
    <property type="match status" value="1"/>
</dbReference>
<dbReference type="InterPro" id="IPR013107">
    <property type="entry name" value="Acyl-CoA_DH_C"/>
</dbReference>
<feature type="compositionally biased region" description="Low complexity" evidence="3">
    <location>
        <begin position="1"/>
        <end position="19"/>
    </location>
</feature>
<dbReference type="InterPro" id="IPR013786">
    <property type="entry name" value="AcylCoA_DH/ox_N"/>
</dbReference>
<protein>
    <submittedName>
        <fullName evidence="6">Acyl-CoA dehydrogenase NM domain-like protein</fullName>
    </submittedName>
</protein>
<dbReference type="InParanoid" id="A0A317XMN8"/>
<dbReference type="GO" id="GO:0050660">
    <property type="term" value="F:flavin adenine dinucleotide binding"/>
    <property type="evidence" value="ECO:0007669"/>
    <property type="project" value="InterPro"/>
</dbReference>
<evidence type="ECO:0000256" key="3">
    <source>
        <dbReference type="SAM" id="MobiDB-lite"/>
    </source>
</evidence>
<dbReference type="SUPFAM" id="SSF47203">
    <property type="entry name" value="Acyl-CoA dehydrogenase C-terminal domain-like"/>
    <property type="match status" value="1"/>
</dbReference>
<feature type="domain" description="Acyl-CoA dehydrogenase C-terminal" evidence="5">
    <location>
        <begin position="277"/>
        <end position="415"/>
    </location>
</feature>
<dbReference type="InterPro" id="IPR037069">
    <property type="entry name" value="AcylCoA_DH/ox_N_sf"/>
</dbReference>
<dbReference type="GO" id="GO:0008470">
    <property type="term" value="F:3-methylbutanoyl-CoA dehydrogenase activity"/>
    <property type="evidence" value="ECO:0007669"/>
    <property type="project" value="TreeGrafter"/>
</dbReference>
<dbReference type="PIRSF" id="PIRSF016578">
    <property type="entry name" value="HsaA"/>
    <property type="match status" value="1"/>
</dbReference>
<dbReference type="STRING" id="1882483.A0A317XMN8"/>
<gene>
    <name evidence="6" type="ORF">BCV70DRAFT_211884</name>
</gene>
<dbReference type="InterPro" id="IPR009100">
    <property type="entry name" value="AcylCoA_DH/oxidase_NM_dom_sf"/>
</dbReference>
<organism evidence="6 7">
    <name type="scientific">Testicularia cyperi</name>
    <dbReference type="NCBI Taxonomy" id="1882483"/>
    <lineage>
        <taxon>Eukaryota</taxon>
        <taxon>Fungi</taxon>
        <taxon>Dikarya</taxon>
        <taxon>Basidiomycota</taxon>
        <taxon>Ustilaginomycotina</taxon>
        <taxon>Ustilaginomycetes</taxon>
        <taxon>Ustilaginales</taxon>
        <taxon>Anthracoideaceae</taxon>
        <taxon>Testicularia</taxon>
    </lineage>
</organism>
<keyword evidence="7" id="KW-1185">Reference proteome</keyword>
<feature type="domain" description="Acyl-CoA dehydrogenase/oxidase N-terminal" evidence="4">
    <location>
        <begin position="65"/>
        <end position="144"/>
    </location>
</feature>
<feature type="region of interest" description="Disordered" evidence="3">
    <location>
        <begin position="1"/>
        <end position="30"/>
    </location>
</feature>
<evidence type="ECO:0000256" key="2">
    <source>
        <dbReference type="ARBA" id="ARBA00023002"/>
    </source>
</evidence>
<name>A0A317XMN8_9BASI</name>
<evidence type="ECO:0000256" key="1">
    <source>
        <dbReference type="ARBA" id="ARBA00022630"/>
    </source>
</evidence>
<evidence type="ECO:0000259" key="4">
    <source>
        <dbReference type="Pfam" id="PF02771"/>
    </source>
</evidence>
<evidence type="ECO:0000259" key="5">
    <source>
        <dbReference type="Pfam" id="PF08028"/>
    </source>
</evidence>
<dbReference type="InterPro" id="IPR036250">
    <property type="entry name" value="AcylCo_DH-like_C"/>
</dbReference>
<dbReference type="OrthoDB" id="5356974at2759"/>
<keyword evidence="1" id="KW-0285">Flavoprotein</keyword>
<keyword evidence="2" id="KW-0560">Oxidoreductase</keyword>
<dbReference type="AlphaFoldDB" id="A0A317XMN8"/>
<sequence>MAPAATTTASAATAAPPAAVNKGSSRIQPDPEAVQYPTFAQDPTTPEEFFARAEQVSELLHADEAIRDRGNVVPYRQVQLLKDAGLVTLLGPKSAGGGGLTWKEAYKIIRIVARGDGSLGQLLGYHYLWFWATALVGTDEQRARIDTWITQNKYFIGGAVNPRDADLKVRQHPNDDSLLIFDGKKTFSTGSKISDVTILEGALPDGSHVFAPVLSKQPGIVYGDEWIDTLGMRATQSGGISISNVVVPWTDALGYVNKTFQPLGPYNTLNLPQIQLVFTSFYLGIAEGALTRALQYTKANTRGWPYTPTPVARGTDESYIQIGYGDLQARLWAATALIENVVDEASAILHTEPRQSITAEQRAHFAVHVAAAKVNIVDTGLQITSQIYELMGARAVAGKYGFDVAYRDLRTHSLHDPIAHKRAEVGRYALHGPGQDGWPTPSWYT</sequence>
<dbReference type="Proteomes" id="UP000246740">
    <property type="component" value="Unassembled WGS sequence"/>
</dbReference>
<dbReference type="FunFam" id="2.40.110.10:FF:000020">
    <property type="entry name" value="Putative acyl-CoA dehydrogenase YdbM"/>
    <property type="match status" value="1"/>
</dbReference>
<dbReference type="EMBL" id="KZ819194">
    <property type="protein sequence ID" value="PWY99585.1"/>
    <property type="molecule type" value="Genomic_DNA"/>
</dbReference>
<proteinExistence type="predicted"/>
<reference evidence="6 7" key="1">
    <citation type="journal article" date="2018" name="Mol. Biol. Evol.">
        <title>Broad Genomic Sampling Reveals a Smut Pathogenic Ancestry of the Fungal Clade Ustilaginomycotina.</title>
        <authorList>
            <person name="Kijpornyongpan T."/>
            <person name="Mondo S.J."/>
            <person name="Barry K."/>
            <person name="Sandor L."/>
            <person name="Lee J."/>
            <person name="Lipzen A."/>
            <person name="Pangilinan J."/>
            <person name="LaButti K."/>
            <person name="Hainaut M."/>
            <person name="Henrissat B."/>
            <person name="Grigoriev I.V."/>
            <person name="Spatafora J.W."/>
            <person name="Aime M.C."/>
        </authorList>
    </citation>
    <scope>NUCLEOTIDE SEQUENCE [LARGE SCALE GENOMIC DNA]</scope>
    <source>
        <strain evidence="6 7">MCA 3645</strain>
    </source>
</reference>
<dbReference type="Gene3D" id="1.10.540.10">
    <property type="entry name" value="Acyl-CoA dehydrogenase/oxidase, N-terminal domain"/>
    <property type="match status" value="1"/>
</dbReference>